<sequence length="421" mass="45581">MMPRGFDALRDAQRLCQGQGFGEQLRDVQKQFYESEIDSTCNVPLARGVLRAWGRPACAAESEATAVESLPGAVEPGSATASISASEAPVTLRSRRTSVASRLSQRRLESLQIETAVDTPKEKQRYGPERFFYDPTTYTGVHKNGPPTTVDKELVQQIVRDPSPRSRSASVASLSPRARAASASMTPRASGVFTSFKLVSPDGDSPRRRTIAGGSLDDIRYGPERFFYDQGTYTGTHRHGGPKVAEASEPVRRASTMTMTPRSPHSARGSTVSLASEAGSVPGSVRLRSPTGPSGVAKRLDLSPSSQDETKEPQSTRSMRSLQSMQSQGSPTSVVSPRNRAATETPRSARSASVTFKDSFRYGPERFFYDSRTYTGVHKHGGPTTLDLRDTDSQAGSPRVDSARSRAWSTMSSQHLTSLDA</sequence>
<evidence type="ECO:0000313" key="3">
    <source>
        <dbReference type="Proteomes" id="UP000604046"/>
    </source>
</evidence>
<feature type="region of interest" description="Disordered" evidence="1">
    <location>
        <begin position="372"/>
        <end position="421"/>
    </location>
</feature>
<evidence type="ECO:0000256" key="1">
    <source>
        <dbReference type="SAM" id="MobiDB-lite"/>
    </source>
</evidence>
<feature type="compositionally biased region" description="Low complexity" evidence="1">
    <location>
        <begin position="315"/>
        <end position="330"/>
    </location>
</feature>
<comment type="caution">
    <text evidence="2">The sequence shown here is derived from an EMBL/GenBank/DDBJ whole genome shotgun (WGS) entry which is preliminary data.</text>
</comment>
<proteinExistence type="predicted"/>
<protein>
    <submittedName>
        <fullName evidence="2">Uncharacterized protein</fullName>
    </submittedName>
</protein>
<dbReference type="Proteomes" id="UP000604046">
    <property type="component" value="Unassembled WGS sequence"/>
</dbReference>
<dbReference type="OrthoDB" id="444820at2759"/>
<accession>A0A812IMM7</accession>
<evidence type="ECO:0000313" key="2">
    <source>
        <dbReference type="EMBL" id="CAE7041175.1"/>
    </source>
</evidence>
<keyword evidence="3" id="KW-1185">Reference proteome</keyword>
<dbReference type="EMBL" id="CAJNDS010000302">
    <property type="protein sequence ID" value="CAE7041175.1"/>
    <property type="molecule type" value="Genomic_DNA"/>
</dbReference>
<dbReference type="AlphaFoldDB" id="A0A812IMM7"/>
<feature type="compositionally biased region" description="Polar residues" evidence="1">
    <location>
        <begin position="407"/>
        <end position="421"/>
    </location>
</feature>
<organism evidence="2 3">
    <name type="scientific">Symbiodinium natans</name>
    <dbReference type="NCBI Taxonomy" id="878477"/>
    <lineage>
        <taxon>Eukaryota</taxon>
        <taxon>Sar</taxon>
        <taxon>Alveolata</taxon>
        <taxon>Dinophyceae</taxon>
        <taxon>Suessiales</taxon>
        <taxon>Symbiodiniaceae</taxon>
        <taxon>Symbiodinium</taxon>
    </lineage>
</organism>
<feature type="region of interest" description="Disordered" evidence="1">
    <location>
        <begin position="159"/>
        <end position="187"/>
    </location>
</feature>
<feature type="compositionally biased region" description="Low complexity" evidence="1">
    <location>
        <begin position="165"/>
        <end position="187"/>
    </location>
</feature>
<feature type="region of interest" description="Disordered" evidence="1">
    <location>
        <begin position="230"/>
        <end position="352"/>
    </location>
</feature>
<name>A0A812IMM7_9DINO</name>
<reference evidence="2" key="1">
    <citation type="submission" date="2021-02" db="EMBL/GenBank/DDBJ databases">
        <authorList>
            <person name="Dougan E. K."/>
            <person name="Rhodes N."/>
            <person name="Thang M."/>
            <person name="Chan C."/>
        </authorList>
    </citation>
    <scope>NUCLEOTIDE SEQUENCE</scope>
</reference>
<gene>
    <name evidence="2" type="ORF">SNAT2548_LOCUS4847</name>
</gene>
<feature type="compositionally biased region" description="Polar residues" evidence="1">
    <location>
        <begin position="255"/>
        <end position="274"/>
    </location>
</feature>